<name>A0A9Q1BD11_HOLLE</name>
<sequence>MRRKQFVGIRGGSESNRLVSKLTNMHVRRPDAHGSRTHHTGEASHRYDVQARVYCGIEHCKASYGLVSSLKKHIRRKHPEYLDVPNSVGLSDVTEPINDGMPSTSGLQNTDTANTNCDPQELTDTLCHENVKSDVVDTFSMLQLRMKYMHAVPGEVISQISAEVMQLLSIYNDCLFSDLHSSVDGCQNSDNLESLRCEYKSLLDSLLATTTVTAQDAFIKQELNYVEGEKCVLGRRNEKEDIFFYVPIIQTLESFLKHPDVLAAVKNGHASRLQNLHDFCDGSLFATNPLFSGDPCALQIQLYVDDFETLNPLGSYAKKQKLNACYFSLGNVHPMYRSKLRLIHLVWLCRTEDLKFYGLPKISSRLIADLSLLETVGICLNIDGVREEFKGTLSMIVADNLGSHGIGGFNESFSGFRICRFCMCTSQELANPNLLRKFVERTVSSYDEQATLVTDDQMKTTYGIRQNSPFNSLKYFHVANGLPSDFAHDLFEGVCPHVLGKVLTHYVVADMISIQACNDTISNFPYMLTDKSNKPSPLMWSNGCVIVKQKAAQMWCLMRLLFLLWGNIIPQGDIYWQLLIYLVEICDLAAAPVHSNESIAYLEGTVFDFLELFVMLFPGEKLKPKMHYLMHYPKQIRSFGPLSNCWTLRFEAKHSFFKQIVRTTQNKKNLLFTLTKRHQLSQAVKLSSREILGEEIQHTGGSNVNVSDLPSFMQNLLKGKFKNLDTLYSVRTVYTMNRDFVVGSFVVSSFVGNLCQFSEVKMILLENSKVYFVVQSEKTVSFDQHYHSYMVKRSAQEDKGLSILTPAELLDSYALPMYNIPGHESGLSFITMKYKLPEEF</sequence>
<gene>
    <name evidence="2" type="ORF">HOLleu_39554</name>
</gene>
<dbReference type="Proteomes" id="UP001152320">
    <property type="component" value="Chromosome 21"/>
</dbReference>
<reference evidence="2" key="1">
    <citation type="submission" date="2021-10" db="EMBL/GenBank/DDBJ databases">
        <title>Tropical sea cucumber genome reveals ecological adaptation and Cuvierian tubules defense mechanism.</title>
        <authorList>
            <person name="Chen T."/>
        </authorList>
    </citation>
    <scope>NUCLEOTIDE SEQUENCE</scope>
    <source>
        <strain evidence="2">Nanhai2018</strain>
        <tissue evidence="2">Muscle</tissue>
    </source>
</reference>
<protein>
    <recommendedName>
        <fullName evidence="1">C2H2-type domain-containing protein</fullName>
    </recommendedName>
</protein>
<dbReference type="AlphaFoldDB" id="A0A9Q1BD11"/>
<dbReference type="PANTHER" id="PTHR31912:SF34">
    <property type="entry name" value="NOTOCHORD-RELATED PROTEIN"/>
    <property type="match status" value="1"/>
</dbReference>
<evidence type="ECO:0000259" key="1">
    <source>
        <dbReference type="PROSITE" id="PS00028"/>
    </source>
</evidence>
<dbReference type="EMBL" id="JAIZAY010000021">
    <property type="protein sequence ID" value="KAJ8022145.1"/>
    <property type="molecule type" value="Genomic_DNA"/>
</dbReference>
<dbReference type="InterPro" id="IPR013087">
    <property type="entry name" value="Znf_C2H2_type"/>
</dbReference>
<dbReference type="OrthoDB" id="5948273at2759"/>
<dbReference type="PANTHER" id="PTHR31912">
    <property type="entry name" value="IP13529P"/>
    <property type="match status" value="1"/>
</dbReference>
<organism evidence="2 3">
    <name type="scientific">Holothuria leucospilota</name>
    <name type="common">Black long sea cucumber</name>
    <name type="synonym">Mertensiothuria leucospilota</name>
    <dbReference type="NCBI Taxonomy" id="206669"/>
    <lineage>
        <taxon>Eukaryota</taxon>
        <taxon>Metazoa</taxon>
        <taxon>Echinodermata</taxon>
        <taxon>Eleutherozoa</taxon>
        <taxon>Echinozoa</taxon>
        <taxon>Holothuroidea</taxon>
        <taxon>Aspidochirotacea</taxon>
        <taxon>Aspidochirotida</taxon>
        <taxon>Holothuriidae</taxon>
        <taxon>Holothuria</taxon>
    </lineage>
</organism>
<evidence type="ECO:0000313" key="2">
    <source>
        <dbReference type="EMBL" id="KAJ8022145.1"/>
    </source>
</evidence>
<evidence type="ECO:0000313" key="3">
    <source>
        <dbReference type="Proteomes" id="UP001152320"/>
    </source>
</evidence>
<comment type="caution">
    <text evidence="2">The sequence shown here is derived from an EMBL/GenBank/DDBJ whole genome shotgun (WGS) entry which is preliminary data.</text>
</comment>
<proteinExistence type="predicted"/>
<dbReference type="PROSITE" id="PS00028">
    <property type="entry name" value="ZINC_FINGER_C2H2_1"/>
    <property type="match status" value="1"/>
</dbReference>
<accession>A0A9Q1BD11</accession>
<feature type="domain" description="C2H2-type" evidence="1">
    <location>
        <begin position="55"/>
        <end position="78"/>
    </location>
</feature>
<keyword evidence="3" id="KW-1185">Reference proteome</keyword>